<dbReference type="InterPro" id="IPR037069">
    <property type="entry name" value="AcylCoA_DH/ox_N_sf"/>
</dbReference>
<dbReference type="PANTHER" id="PTHR43884">
    <property type="entry name" value="ACYL-COA DEHYDROGENASE"/>
    <property type="match status" value="1"/>
</dbReference>
<dbReference type="SUPFAM" id="SSF56645">
    <property type="entry name" value="Acyl-CoA dehydrogenase NM domain-like"/>
    <property type="match status" value="1"/>
</dbReference>
<dbReference type="STRING" id="1770053.SAMN05216551_102355"/>
<dbReference type="SUPFAM" id="SSF47203">
    <property type="entry name" value="Acyl-CoA dehydrogenase C-terminal domain-like"/>
    <property type="match status" value="1"/>
</dbReference>
<dbReference type="Proteomes" id="UP000243719">
    <property type="component" value="Unassembled WGS sequence"/>
</dbReference>
<feature type="domain" description="Acyl-CoA dehydrogenase C-terminal" evidence="3">
    <location>
        <begin position="248"/>
        <end position="388"/>
    </location>
</feature>
<reference evidence="5" key="1">
    <citation type="submission" date="2016-09" db="EMBL/GenBank/DDBJ databases">
        <authorList>
            <person name="Varghese N."/>
            <person name="Submissions S."/>
        </authorList>
    </citation>
    <scope>NUCLEOTIDE SEQUENCE [LARGE SCALE GENOMIC DNA]</scope>
    <source>
        <strain evidence="5">JS23</strain>
    </source>
</reference>
<evidence type="ECO:0000313" key="4">
    <source>
        <dbReference type="EMBL" id="SDV47194.1"/>
    </source>
</evidence>
<dbReference type="InterPro" id="IPR009100">
    <property type="entry name" value="AcylCoA_DH/oxidase_NM_dom_sf"/>
</dbReference>
<dbReference type="EMBL" id="FNLO01000002">
    <property type="protein sequence ID" value="SDV47194.1"/>
    <property type="molecule type" value="Genomic_DNA"/>
</dbReference>
<dbReference type="RefSeq" id="WP_170845023.1">
    <property type="nucleotide sequence ID" value="NZ_FNLO01000002.1"/>
</dbReference>
<dbReference type="Pfam" id="PF08028">
    <property type="entry name" value="Acyl-CoA_dh_2"/>
    <property type="match status" value="1"/>
</dbReference>
<name>A0A1H2PMA5_9BURK</name>
<gene>
    <name evidence="4" type="ORF">SAMN05216551_102355</name>
</gene>
<accession>A0A1H2PMA5</accession>
<dbReference type="Gene3D" id="2.40.110.10">
    <property type="entry name" value="Butyryl-CoA Dehydrogenase, subunit A, domain 2"/>
    <property type="match status" value="1"/>
</dbReference>
<keyword evidence="1" id="KW-0560">Oxidoreductase</keyword>
<dbReference type="InterPro" id="IPR046373">
    <property type="entry name" value="Acyl-CoA_Oxase/DH_mid-dom_sf"/>
</dbReference>
<feature type="domain" description="Acyl-CoA dehydrogenase/oxidase N-terminal" evidence="2">
    <location>
        <begin position="27"/>
        <end position="128"/>
    </location>
</feature>
<dbReference type="PANTHER" id="PTHR43884:SF12">
    <property type="entry name" value="ISOVALERYL-COA DEHYDROGENASE, MITOCHONDRIAL-RELATED"/>
    <property type="match status" value="1"/>
</dbReference>
<dbReference type="GO" id="GO:0008470">
    <property type="term" value="F:3-methylbutanoyl-CoA dehydrogenase activity"/>
    <property type="evidence" value="ECO:0007669"/>
    <property type="project" value="TreeGrafter"/>
</dbReference>
<dbReference type="Gene3D" id="1.20.140.10">
    <property type="entry name" value="Butyryl-CoA Dehydrogenase, subunit A, domain 3"/>
    <property type="match status" value="1"/>
</dbReference>
<dbReference type="GO" id="GO:0006552">
    <property type="term" value="P:L-leucine catabolic process"/>
    <property type="evidence" value="ECO:0007669"/>
    <property type="project" value="TreeGrafter"/>
</dbReference>
<evidence type="ECO:0000259" key="2">
    <source>
        <dbReference type="Pfam" id="PF02771"/>
    </source>
</evidence>
<proteinExistence type="predicted"/>
<keyword evidence="5" id="KW-1185">Reference proteome</keyword>
<organism evidence="4 5">
    <name type="scientific">Chitinasiproducens palmae</name>
    <dbReference type="NCBI Taxonomy" id="1770053"/>
    <lineage>
        <taxon>Bacteria</taxon>
        <taxon>Pseudomonadati</taxon>
        <taxon>Pseudomonadota</taxon>
        <taxon>Betaproteobacteria</taxon>
        <taxon>Burkholderiales</taxon>
        <taxon>Burkholderiaceae</taxon>
        <taxon>Chitinasiproducens</taxon>
    </lineage>
</organism>
<dbReference type="InterPro" id="IPR013107">
    <property type="entry name" value="Acyl-CoA_DH_C"/>
</dbReference>
<dbReference type="PIRSF" id="PIRSF016578">
    <property type="entry name" value="HsaA"/>
    <property type="match status" value="1"/>
</dbReference>
<dbReference type="Gene3D" id="1.10.540.10">
    <property type="entry name" value="Acyl-CoA dehydrogenase/oxidase, N-terminal domain"/>
    <property type="match status" value="1"/>
</dbReference>
<dbReference type="InterPro" id="IPR013786">
    <property type="entry name" value="AcylCoA_DH/ox_N"/>
</dbReference>
<evidence type="ECO:0000313" key="5">
    <source>
        <dbReference type="Proteomes" id="UP000243719"/>
    </source>
</evidence>
<dbReference type="AlphaFoldDB" id="A0A1H2PMA5"/>
<dbReference type="Pfam" id="PF02771">
    <property type="entry name" value="Acyl-CoA_dh_N"/>
    <property type="match status" value="1"/>
</dbReference>
<evidence type="ECO:0000259" key="3">
    <source>
        <dbReference type="Pfam" id="PF08028"/>
    </source>
</evidence>
<evidence type="ECO:0000256" key="1">
    <source>
        <dbReference type="ARBA" id="ARBA00023002"/>
    </source>
</evidence>
<sequence length="414" mass="45312">MSNRFLSTATARPDAQPLADRAREALERARSLAPKLREKAAVRDAERILPYDALALLREHDLLGLRTPVRLGGAEIEYGDVVRVIAELARGDSNVAQLLIPHYVYQERMRLMGDEAIKQRIWRQVAEGALIGNASTERGSARSGEITIQLAPNGAHYRLSGRKFYSTPTLFADLVFATVLDPQDRIVYAILPTDREGVTRVDDWDGVGQRVTGSGTTIFENVRVDADEIVVVGDWMKRRHYTSSGAQLLFAAVKSGIARAALDDARDWARDGARPSRTTQVEHVTLDPYVQALVGELSTAALSAQLVLGHAADALTVASHAQYEDLASDVLEAVLVDTSVKAAQAQLATEQAALLVAQKLFDVGGTSTALKRHNFDRHWRNARTLSLHDPIVYRSKAIGAHLLRGDAPPLGFTY</sequence>
<dbReference type="GO" id="GO:0050660">
    <property type="term" value="F:flavin adenine dinucleotide binding"/>
    <property type="evidence" value="ECO:0007669"/>
    <property type="project" value="InterPro"/>
</dbReference>
<protein>
    <submittedName>
        <fullName evidence="4">Acyl-CoA dehydrogenase</fullName>
    </submittedName>
</protein>
<dbReference type="InterPro" id="IPR036250">
    <property type="entry name" value="AcylCo_DH-like_C"/>
</dbReference>